<dbReference type="OrthoDB" id="27483at2759"/>
<evidence type="ECO:0000259" key="2">
    <source>
        <dbReference type="Pfam" id="PF13640"/>
    </source>
</evidence>
<evidence type="ECO:0000313" key="4">
    <source>
        <dbReference type="Proteomes" id="UP000813385"/>
    </source>
</evidence>
<evidence type="ECO:0000256" key="1">
    <source>
        <dbReference type="SAM" id="MobiDB-lite"/>
    </source>
</evidence>
<dbReference type="EMBL" id="JAGPXD010000002">
    <property type="protein sequence ID" value="KAH7367616.1"/>
    <property type="molecule type" value="Genomic_DNA"/>
</dbReference>
<protein>
    <recommendedName>
        <fullName evidence="2">Prolyl 4-hydroxylase alpha subunit Fe(2+) 2OG dioxygenase domain-containing protein</fullName>
    </recommendedName>
</protein>
<dbReference type="Proteomes" id="UP000813385">
    <property type="component" value="Unassembled WGS sequence"/>
</dbReference>
<evidence type="ECO:0000313" key="3">
    <source>
        <dbReference type="EMBL" id="KAH7367616.1"/>
    </source>
</evidence>
<proteinExistence type="predicted"/>
<gene>
    <name evidence="3" type="ORF">B0T11DRAFT_348916</name>
</gene>
<comment type="caution">
    <text evidence="3">The sequence shown here is derived from an EMBL/GenBank/DDBJ whole genome shotgun (WGS) entry which is preliminary data.</text>
</comment>
<dbReference type="PANTHER" id="PTHR33099">
    <property type="entry name" value="FE2OG DIOXYGENASE DOMAIN-CONTAINING PROTEIN"/>
    <property type="match status" value="1"/>
</dbReference>
<accession>A0A8K0TL74</accession>
<feature type="region of interest" description="Disordered" evidence="1">
    <location>
        <begin position="850"/>
        <end position="925"/>
    </location>
</feature>
<dbReference type="PANTHER" id="PTHR33099:SF7">
    <property type="entry name" value="MYND-TYPE DOMAIN-CONTAINING PROTEIN"/>
    <property type="match status" value="1"/>
</dbReference>
<dbReference type="InterPro" id="IPR044862">
    <property type="entry name" value="Pro_4_hyd_alph_FE2OG_OXY"/>
</dbReference>
<dbReference type="AlphaFoldDB" id="A0A8K0TL74"/>
<dbReference type="Gene3D" id="2.60.120.620">
    <property type="entry name" value="q2cbj1_9rhob like domain"/>
    <property type="match status" value="1"/>
</dbReference>
<reference evidence="3" key="1">
    <citation type="journal article" date="2021" name="Nat. Commun.">
        <title>Genetic determinants of endophytism in the Arabidopsis root mycobiome.</title>
        <authorList>
            <person name="Mesny F."/>
            <person name="Miyauchi S."/>
            <person name="Thiergart T."/>
            <person name="Pickel B."/>
            <person name="Atanasova L."/>
            <person name="Karlsson M."/>
            <person name="Huettel B."/>
            <person name="Barry K.W."/>
            <person name="Haridas S."/>
            <person name="Chen C."/>
            <person name="Bauer D."/>
            <person name="Andreopoulos W."/>
            <person name="Pangilinan J."/>
            <person name="LaButti K."/>
            <person name="Riley R."/>
            <person name="Lipzen A."/>
            <person name="Clum A."/>
            <person name="Drula E."/>
            <person name="Henrissat B."/>
            <person name="Kohler A."/>
            <person name="Grigoriev I.V."/>
            <person name="Martin F.M."/>
            <person name="Hacquard S."/>
        </authorList>
    </citation>
    <scope>NUCLEOTIDE SEQUENCE</scope>
    <source>
        <strain evidence="3">MPI-CAGE-AT-0016</strain>
    </source>
</reference>
<dbReference type="Pfam" id="PF13640">
    <property type="entry name" value="2OG-FeII_Oxy_3"/>
    <property type="match status" value="1"/>
</dbReference>
<sequence>MDHSHNVTEELALKWGDFKYELVTHLDSIEASGEIASHKNHAVFVNPALEIDGNYSISLPLRPDDAGIIRDACRQAPFGRGDETVVDTSGRRRILDFTARAEPYKLLLYEPGSFFKPHRDSEKTPGMVATLVVCLPSEHEGGEVHLSFKDRQRTFATGSTSKYDLSALAWYSDVTHEVKELKSGYRLVLTYNIVADNQDTAALSHYVAQSDRLRRLLKRWNRDPNFKEKVCYTLGHQYSQSSLSLRVLKGRDACVLRVLKRVADGAGFRLFVGHMSCTMEEPEYMEEWDEGESNMLSLTNIFTLDGTKIASSGNLEMEELLDEDQFDGQEPVSREAGEYTGNASVPDTCRYENTVIIIAPKDSVMSMFNNYNDDAKMTLALLDVKEHPNHTPYIDTVVKVMTDAVLRQRLLDVSIIAKVVELGVQLGRDDLIQLAARNRPRNPEVVQAMAGTLLRKTQHPRVWTEEEKIAFTDWEPWFGSTARSAVSLMDQDQLVTIFSRALGDAHLTKSLEKWAKTAIRKRLEEKSRWEGPELQYVQAVVVDLHEDTEWMTNWLLPKLVERGTRGLLHPLILWAMQPQAFDTKPLISHVAEKSPGHLAILPEESRRLPVEPLPYYSSRRRWNSSYNHAVNQIDTTSPTPSQAAFVNLIDRSLRAGYLSSFAPVIKESPQRLSVMSVRSGDSAKLRAFLSLVHSKLKDHDDAQIPAVASLYRSIHSMMVKATPIPPYPANRGWVMPPNGCGHCEHCHNLDSFLQSRHMVWTLQKPAHIRKHIESQLGPSDLWTLHTERTSPALTLVVTKRKTTYANDVIKYNNAISTFNSLMAPFNTKWVEDLLSDGGPITMVMPAQPQQAVNNPNAAPAAANPSPSGPSGSSSSRPHLGPASVNVNSQPTPGVPGAIAGQKRPSGDAQEQYDGREKRLAIVIDD</sequence>
<keyword evidence="4" id="KW-1185">Reference proteome</keyword>
<name>A0A8K0TL74_9PEZI</name>
<feature type="domain" description="Prolyl 4-hydroxylase alpha subunit Fe(2+) 2OG dioxygenase" evidence="2">
    <location>
        <begin position="105"/>
        <end position="193"/>
    </location>
</feature>
<organism evidence="3 4">
    <name type="scientific">Plectosphaerella cucumerina</name>
    <dbReference type="NCBI Taxonomy" id="40658"/>
    <lineage>
        <taxon>Eukaryota</taxon>
        <taxon>Fungi</taxon>
        <taxon>Dikarya</taxon>
        <taxon>Ascomycota</taxon>
        <taxon>Pezizomycotina</taxon>
        <taxon>Sordariomycetes</taxon>
        <taxon>Hypocreomycetidae</taxon>
        <taxon>Glomerellales</taxon>
        <taxon>Plectosphaerellaceae</taxon>
        <taxon>Plectosphaerella</taxon>
    </lineage>
</organism>
<feature type="compositionally biased region" description="Low complexity" evidence="1">
    <location>
        <begin position="850"/>
        <end position="875"/>
    </location>
</feature>